<proteinExistence type="predicted"/>
<keyword evidence="1" id="KW-0732">Signal</keyword>
<keyword evidence="3" id="KW-1185">Reference proteome</keyword>
<evidence type="ECO:0000256" key="1">
    <source>
        <dbReference type="SAM" id="SignalP"/>
    </source>
</evidence>
<organism evidence="2 3">
    <name type="scientific">Cercospora zeae-maydis SCOH1-5</name>
    <dbReference type="NCBI Taxonomy" id="717836"/>
    <lineage>
        <taxon>Eukaryota</taxon>
        <taxon>Fungi</taxon>
        <taxon>Dikarya</taxon>
        <taxon>Ascomycota</taxon>
        <taxon>Pezizomycotina</taxon>
        <taxon>Dothideomycetes</taxon>
        <taxon>Dothideomycetidae</taxon>
        <taxon>Mycosphaerellales</taxon>
        <taxon>Mycosphaerellaceae</taxon>
        <taxon>Cercospora</taxon>
    </lineage>
</organism>
<name>A0A6A6EZB3_9PEZI</name>
<feature type="signal peptide" evidence="1">
    <location>
        <begin position="1"/>
        <end position="18"/>
    </location>
</feature>
<evidence type="ECO:0000313" key="2">
    <source>
        <dbReference type="EMBL" id="KAF2207558.1"/>
    </source>
</evidence>
<dbReference type="EMBL" id="ML992702">
    <property type="protein sequence ID" value="KAF2207558.1"/>
    <property type="molecule type" value="Genomic_DNA"/>
</dbReference>
<accession>A0A6A6EZB3</accession>
<dbReference type="AlphaFoldDB" id="A0A6A6EZB3"/>
<feature type="chain" id="PRO_5025370614" evidence="1">
    <location>
        <begin position="19"/>
        <end position="156"/>
    </location>
</feature>
<reference evidence="2" key="1">
    <citation type="journal article" date="2020" name="Stud. Mycol.">
        <title>101 Dothideomycetes genomes: a test case for predicting lifestyles and emergence of pathogens.</title>
        <authorList>
            <person name="Haridas S."/>
            <person name="Albert R."/>
            <person name="Binder M."/>
            <person name="Bloem J."/>
            <person name="Labutti K."/>
            <person name="Salamov A."/>
            <person name="Andreopoulos B."/>
            <person name="Baker S."/>
            <person name="Barry K."/>
            <person name="Bills G."/>
            <person name="Bluhm B."/>
            <person name="Cannon C."/>
            <person name="Castanera R."/>
            <person name="Culley D."/>
            <person name="Daum C."/>
            <person name="Ezra D."/>
            <person name="Gonzalez J."/>
            <person name="Henrissat B."/>
            <person name="Kuo A."/>
            <person name="Liang C."/>
            <person name="Lipzen A."/>
            <person name="Lutzoni F."/>
            <person name="Magnuson J."/>
            <person name="Mondo S."/>
            <person name="Nolan M."/>
            <person name="Ohm R."/>
            <person name="Pangilinan J."/>
            <person name="Park H.-J."/>
            <person name="Ramirez L."/>
            <person name="Alfaro M."/>
            <person name="Sun H."/>
            <person name="Tritt A."/>
            <person name="Yoshinaga Y."/>
            <person name="Zwiers L.-H."/>
            <person name="Turgeon B."/>
            <person name="Goodwin S."/>
            <person name="Spatafora J."/>
            <person name="Crous P."/>
            <person name="Grigoriev I."/>
        </authorList>
    </citation>
    <scope>NUCLEOTIDE SEQUENCE</scope>
    <source>
        <strain evidence="2">SCOH1-5</strain>
    </source>
</reference>
<sequence length="156" mass="17016">MVCWKQFALFASLASAAAIQTVPCDVSRVVNIIVEMTPYEKGNLRSKSASSTVLDDLQSAGDQWNHAIALLNTTKGAPRPVRNIIALALMRASDLLISAGEDATKDLPKPQSQDVVDYMHGHSGLVTSAAELANVLMQTHDLREQWSSMLRTRIKI</sequence>
<protein>
    <submittedName>
        <fullName evidence="2">Uncharacterized protein</fullName>
    </submittedName>
</protein>
<evidence type="ECO:0000313" key="3">
    <source>
        <dbReference type="Proteomes" id="UP000799539"/>
    </source>
</evidence>
<dbReference type="Proteomes" id="UP000799539">
    <property type="component" value="Unassembled WGS sequence"/>
</dbReference>
<gene>
    <name evidence="2" type="ORF">CERZMDRAFT_88406</name>
</gene>